<evidence type="ECO:0000256" key="4">
    <source>
        <dbReference type="ARBA" id="ARBA00022475"/>
    </source>
</evidence>
<keyword evidence="4 10" id="KW-1003">Cell membrane</keyword>
<organism evidence="13 14">
    <name type="scientific">Pseudomonas fluvialis</name>
    <dbReference type="NCBI Taxonomy" id="1793966"/>
    <lineage>
        <taxon>Bacteria</taxon>
        <taxon>Pseudomonadati</taxon>
        <taxon>Pseudomonadota</taxon>
        <taxon>Gammaproteobacteria</taxon>
        <taxon>Pseudomonadales</taxon>
        <taxon>Pseudomonadaceae</taxon>
        <taxon>Pseudomonas</taxon>
    </lineage>
</organism>
<keyword evidence="5 10" id="KW-0997">Cell inner membrane</keyword>
<dbReference type="Pfam" id="PF04612">
    <property type="entry name" value="T2SSM"/>
    <property type="match status" value="1"/>
</dbReference>
<dbReference type="Proteomes" id="UP000655550">
    <property type="component" value="Unassembled WGS sequence"/>
</dbReference>
<evidence type="ECO:0000313" key="15">
    <source>
        <dbReference type="Proteomes" id="UP000655550"/>
    </source>
</evidence>
<sequence length="168" mass="19125">MSLWQDVQRRGQASPLLQRWQQLADRDRQALRLLGLALLLALLYVMLWQPVQRQLQESRTWHAQQQELWHYLQANAEQARQRPAQAVVPVEASQLQGLVTRTAQQAGLRLERFDSDSQGVQVSLVEADFASLLRWLQQLQGQGVICREASLTRLGNGRVQARLLLAAG</sequence>
<comment type="function">
    <text evidence="10">Inner membrane component of the type II secretion system required for the energy-dependent secretion of extracellular factors such as proteases and toxins from the periplasm.</text>
</comment>
<reference evidence="12" key="5">
    <citation type="submission" date="2024-05" db="EMBL/GenBank/DDBJ databases">
        <authorList>
            <person name="Sun Q."/>
            <person name="Sedlacek I."/>
        </authorList>
    </citation>
    <scope>NUCLEOTIDE SEQUENCE</scope>
    <source>
        <strain evidence="12">CCM 8778</strain>
    </source>
</reference>
<evidence type="ECO:0000256" key="1">
    <source>
        <dbReference type="ARBA" id="ARBA00004377"/>
    </source>
</evidence>
<comment type="similarity">
    <text evidence="2 10">Belongs to the GSP M family.</text>
</comment>
<protein>
    <recommendedName>
        <fullName evidence="10">Type II secretion system protein M</fullName>
        <shortName evidence="10">T2SS protein M</shortName>
    </recommendedName>
    <alternativeName>
        <fullName evidence="10">General secretion pathway protein M</fullName>
    </alternativeName>
</protein>
<dbReference type="Gene3D" id="3.30.1360.100">
    <property type="entry name" value="General secretion pathway protein M, EpsM"/>
    <property type="match status" value="1"/>
</dbReference>
<keyword evidence="8 11" id="KW-1133">Transmembrane helix</keyword>
<evidence type="ECO:0000313" key="12">
    <source>
        <dbReference type="EMBL" id="GGH95873.1"/>
    </source>
</evidence>
<dbReference type="Proteomes" id="UP000242861">
    <property type="component" value="Unassembled WGS sequence"/>
</dbReference>
<dbReference type="SUPFAM" id="SSF103054">
    <property type="entry name" value="General secretion pathway protein M, EpsM"/>
    <property type="match status" value="1"/>
</dbReference>
<dbReference type="PIRSF" id="PIRSF006291">
    <property type="entry name" value="GspM"/>
    <property type="match status" value="1"/>
</dbReference>
<evidence type="ECO:0000256" key="2">
    <source>
        <dbReference type="ARBA" id="ARBA00010637"/>
    </source>
</evidence>
<evidence type="ECO:0000256" key="8">
    <source>
        <dbReference type="ARBA" id="ARBA00022989"/>
    </source>
</evidence>
<keyword evidence="6 11" id="KW-0812">Transmembrane</keyword>
<comment type="subcellular location">
    <subcellularLocation>
        <location evidence="1">Cell inner membrane</location>
        <topology evidence="1">Single-pass membrane protein</topology>
    </subcellularLocation>
</comment>
<dbReference type="EMBL" id="BMDE01000009">
    <property type="protein sequence ID" value="GGH95873.1"/>
    <property type="molecule type" value="Genomic_DNA"/>
</dbReference>
<evidence type="ECO:0000256" key="9">
    <source>
        <dbReference type="ARBA" id="ARBA00023136"/>
    </source>
</evidence>
<dbReference type="EMBL" id="PIYS01000023">
    <property type="protein sequence ID" value="PKF70669.1"/>
    <property type="molecule type" value="Genomic_DNA"/>
</dbReference>
<feature type="transmembrane region" description="Helical" evidence="11">
    <location>
        <begin position="30"/>
        <end position="48"/>
    </location>
</feature>
<accession>A0A2I0CNE3</accession>
<evidence type="ECO:0000256" key="11">
    <source>
        <dbReference type="SAM" id="Phobius"/>
    </source>
</evidence>
<proteinExistence type="inferred from homology"/>
<dbReference type="AlphaFoldDB" id="A0A2I0CNE3"/>
<dbReference type="InterPro" id="IPR023229">
    <property type="entry name" value="T2SS_M_periplasmic_sf"/>
</dbReference>
<dbReference type="GO" id="GO:0005886">
    <property type="term" value="C:plasma membrane"/>
    <property type="evidence" value="ECO:0007669"/>
    <property type="project" value="UniProtKB-SubCell"/>
</dbReference>
<evidence type="ECO:0000256" key="6">
    <source>
        <dbReference type="ARBA" id="ARBA00022692"/>
    </source>
</evidence>
<evidence type="ECO:0000313" key="14">
    <source>
        <dbReference type="Proteomes" id="UP000242861"/>
    </source>
</evidence>
<reference evidence="14" key="3">
    <citation type="submission" date="2017-12" db="EMBL/GenBank/DDBJ databases">
        <authorList>
            <person name="Yu X.-Y."/>
        </authorList>
    </citation>
    <scope>NUCLEOTIDE SEQUENCE [LARGE SCALE GENOMIC DNA]</scope>
    <source>
        <strain evidence="14">ZYSR67-Z</strain>
    </source>
</reference>
<dbReference type="GO" id="GO:0015628">
    <property type="term" value="P:protein secretion by the type II secretion system"/>
    <property type="evidence" value="ECO:0007669"/>
    <property type="project" value="InterPro"/>
</dbReference>
<name>A0A2I0CNE3_9PSED</name>
<reference evidence="13" key="2">
    <citation type="submission" date="2017-12" db="EMBL/GenBank/DDBJ databases">
        <authorList>
            <person name="Hurst M.R.H."/>
        </authorList>
    </citation>
    <scope>NUCLEOTIDE SEQUENCE [LARGE SCALE GENOMIC DNA]</scope>
    <source>
        <strain evidence="13">ZYSR67-Z</strain>
    </source>
</reference>
<keyword evidence="15" id="KW-1185">Reference proteome</keyword>
<evidence type="ECO:0000256" key="5">
    <source>
        <dbReference type="ARBA" id="ARBA00022519"/>
    </source>
</evidence>
<evidence type="ECO:0000256" key="3">
    <source>
        <dbReference type="ARBA" id="ARBA00022448"/>
    </source>
</evidence>
<keyword evidence="7 10" id="KW-0653">Protein transport</keyword>
<keyword evidence="9 10" id="KW-0472">Membrane</keyword>
<evidence type="ECO:0000256" key="10">
    <source>
        <dbReference type="PIRNR" id="PIRNR006291"/>
    </source>
</evidence>
<reference evidence="12" key="1">
    <citation type="journal article" date="2014" name="Int. J. Syst. Evol. Microbiol.">
        <title>Complete genome of a new Firmicutes species belonging to the dominant human colonic microbiota ('Ruminococcus bicirculans') reveals two chromosomes and a selective capacity to utilize plant glucans.</title>
        <authorList>
            <consortium name="NISC Comparative Sequencing Program"/>
            <person name="Wegmann U."/>
            <person name="Louis P."/>
            <person name="Goesmann A."/>
            <person name="Henrissat B."/>
            <person name="Duncan S.H."/>
            <person name="Flint H.J."/>
        </authorList>
    </citation>
    <scope>NUCLEOTIDE SEQUENCE</scope>
    <source>
        <strain evidence="12">CCM 8778</strain>
    </source>
</reference>
<evidence type="ECO:0000313" key="13">
    <source>
        <dbReference type="EMBL" id="PKF70669.1"/>
    </source>
</evidence>
<gene>
    <name evidence="13" type="ORF">CW360_12755</name>
    <name evidence="12" type="ORF">GCM10007363_26130</name>
</gene>
<evidence type="ECO:0000256" key="7">
    <source>
        <dbReference type="ARBA" id="ARBA00022927"/>
    </source>
</evidence>
<dbReference type="GO" id="GO:0015627">
    <property type="term" value="C:type II protein secretion system complex"/>
    <property type="evidence" value="ECO:0007669"/>
    <property type="project" value="InterPro"/>
</dbReference>
<keyword evidence="3 10" id="KW-0813">Transport</keyword>
<reference evidence="15" key="4">
    <citation type="journal article" date="2019" name="Int. J. Syst. Evol. Microbiol.">
        <title>The Global Catalogue of Microorganisms (GCM) 10K type strain sequencing project: providing services to taxonomists for standard genome sequencing and annotation.</title>
        <authorList>
            <consortium name="The Broad Institute Genomics Platform"/>
            <consortium name="The Broad Institute Genome Sequencing Center for Infectious Disease"/>
            <person name="Wu L."/>
            <person name="Ma J."/>
        </authorList>
    </citation>
    <scope>NUCLEOTIDE SEQUENCE [LARGE SCALE GENOMIC DNA]</scope>
    <source>
        <strain evidence="15">CCM 8778</strain>
    </source>
</reference>
<comment type="caution">
    <text evidence="13">The sequence shown here is derived from an EMBL/GenBank/DDBJ whole genome shotgun (WGS) entry which is preliminary data.</text>
</comment>
<dbReference type="RefSeq" id="WP_093986163.1">
    <property type="nucleotide sequence ID" value="NZ_BMDE01000009.1"/>
</dbReference>
<dbReference type="InterPro" id="IPR007690">
    <property type="entry name" value="T2SS_GspM"/>
</dbReference>